<comment type="pathway">
    <text evidence="26">Pyrimidine metabolism; CTP biosynthesis via salvage pathway; CTP from cytidine: step 1/3.</text>
</comment>
<evidence type="ECO:0000313" key="29">
    <source>
        <dbReference type="EMBL" id="KAF6730399.1"/>
    </source>
</evidence>
<dbReference type="NCBIfam" id="NF004018">
    <property type="entry name" value="PRK05480.1"/>
    <property type="match status" value="1"/>
</dbReference>
<feature type="compositionally biased region" description="Polar residues" evidence="27">
    <location>
        <begin position="406"/>
        <end position="415"/>
    </location>
</feature>
<dbReference type="EMBL" id="WKFB01000236">
    <property type="protein sequence ID" value="KAF6730399.1"/>
    <property type="molecule type" value="Genomic_DNA"/>
</dbReference>
<evidence type="ECO:0000256" key="13">
    <source>
        <dbReference type="ARBA" id="ARBA00022777"/>
    </source>
</evidence>
<feature type="domain" description="C2H2-type" evidence="28">
    <location>
        <begin position="694"/>
        <end position="718"/>
    </location>
</feature>
<dbReference type="InterPro" id="IPR029057">
    <property type="entry name" value="PRTase-like"/>
</dbReference>
<dbReference type="SUPFAM" id="SSF57667">
    <property type="entry name" value="beta-beta-alpha zinc fingers"/>
    <property type="match status" value="7"/>
</dbReference>
<dbReference type="Pfam" id="PF21276">
    <property type="entry name" value="ZNF512_C2HC"/>
    <property type="match status" value="2"/>
</dbReference>
<dbReference type="GO" id="GO:0044211">
    <property type="term" value="P:CTP salvage"/>
    <property type="evidence" value="ECO:0007669"/>
    <property type="project" value="UniProtKB-UniPathway"/>
</dbReference>
<dbReference type="InterPro" id="IPR000764">
    <property type="entry name" value="Uridine_kinase-like"/>
</dbReference>
<evidence type="ECO:0000256" key="14">
    <source>
        <dbReference type="ARBA" id="ARBA00022833"/>
    </source>
</evidence>
<dbReference type="Gene3D" id="3.30.160.60">
    <property type="entry name" value="Classic Zinc Finger"/>
    <property type="match status" value="4"/>
</dbReference>
<dbReference type="GO" id="GO:0004849">
    <property type="term" value="F:uridine kinase activity"/>
    <property type="evidence" value="ECO:0007669"/>
    <property type="project" value="UniProtKB-EC"/>
</dbReference>
<evidence type="ECO:0000256" key="10">
    <source>
        <dbReference type="ARBA" id="ARBA00022737"/>
    </source>
</evidence>
<organism evidence="29 30">
    <name type="scientific">Oryzias melastigma</name>
    <name type="common">Marine medaka</name>
    <dbReference type="NCBI Taxonomy" id="30732"/>
    <lineage>
        <taxon>Eukaryota</taxon>
        <taxon>Metazoa</taxon>
        <taxon>Chordata</taxon>
        <taxon>Craniata</taxon>
        <taxon>Vertebrata</taxon>
        <taxon>Euteleostomi</taxon>
        <taxon>Actinopterygii</taxon>
        <taxon>Neopterygii</taxon>
        <taxon>Teleostei</taxon>
        <taxon>Neoteleostei</taxon>
        <taxon>Acanthomorphata</taxon>
        <taxon>Ovalentaria</taxon>
        <taxon>Atherinomorphae</taxon>
        <taxon>Beloniformes</taxon>
        <taxon>Adrianichthyidae</taxon>
        <taxon>Oryziinae</taxon>
        <taxon>Oryzias</taxon>
    </lineage>
</organism>
<evidence type="ECO:0000256" key="4">
    <source>
        <dbReference type="ARBA" id="ARBA00005408"/>
    </source>
</evidence>
<evidence type="ECO:0000256" key="25">
    <source>
        <dbReference type="PROSITE-ProRule" id="PRU00042"/>
    </source>
</evidence>
<feature type="compositionally biased region" description="Polar residues" evidence="27">
    <location>
        <begin position="25"/>
        <end position="39"/>
    </location>
</feature>
<comment type="catalytic activity">
    <reaction evidence="22 26">
        <text>uridine + ATP = UMP + ADP + H(+)</text>
        <dbReference type="Rhea" id="RHEA:16825"/>
        <dbReference type="ChEBI" id="CHEBI:15378"/>
        <dbReference type="ChEBI" id="CHEBI:16704"/>
        <dbReference type="ChEBI" id="CHEBI:30616"/>
        <dbReference type="ChEBI" id="CHEBI:57865"/>
        <dbReference type="ChEBI" id="CHEBI:456216"/>
        <dbReference type="EC" id="2.7.1.48"/>
    </reaction>
</comment>
<evidence type="ECO:0000259" key="28">
    <source>
        <dbReference type="PROSITE" id="PS50157"/>
    </source>
</evidence>
<dbReference type="InterPro" id="IPR036236">
    <property type="entry name" value="Znf_C2H2_sf"/>
</dbReference>
<evidence type="ECO:0000256" key="19">
    <source>
        <dbReference type="ARBA" id="ARBA00023163"/>
    </source>
</evidence>
<keyword evidence="8 26" id="KW-0808">Transferase</keyword>
<feature type="region of interest" description="Disordered" evidence="27">
    <location>
        <begin position="1"/>
        <end position="65"/>
    </location>
</feature>
<comment type="similarity">
    <text evidence="5">Belongs to the krueppel C2H2-type zinc-finger protein family.</text>
</comment>
<feature type="domain" description="C2H2-type" evidence="28">
    <location>
        <begin position="470"/>
        <end position="494"/>
    </location>
</feature>
<comment type="function">
    <text evidence="23">May contribute to UTP accumulation needed for blast transformation and proliferation.</text>
</comment>
<keyword evidence="7" id="KW-0597">Phosphoprotein</keyword>
<evidence type="ECO:0000256" key="15">
    <source>
        <dbReference type="ARBA" id="ARBA00022840"/>
    </source>
</evidence>
<feature type="region of interest" description="Disordered" evidence="27">
    <location>
        <begin position="826"/>
        <end position="863"/>
    </location>
</feature>
<dbReference type="SUPFAM" id="SSF52540">
    <property type="entry name" value="P-loop containing nucleoside triphosphate hydrolases"/>
    <property type="match status" value="1"/>
</dbReference>
<feature type="compositionally biased region" description="Basic and acidic residues" evidence="27">
    <location>
        <begin position="290"/>
        <end position="315"/>
    </location>
</feature>
<feature type="region of interest" description="Disordered" evidence="27">
    <location>
        <begin position="194"/>
        <end position="341"/>
    </location>
</feature>
<keyword evidence="13 26" id="KW-0418">Kinase</keyword>
<keyword evidence="17" id="KW-0805">Transcription regulation</keyword>
<evidence type="ECO:0000256" key="23">
    <source>
        <dbReference type="ARBA" id="ARBA00056790"/>
    </source>
</evidence>
<keyword evidence="15 26" id="KW-0067">ATP-binding</keyword>
<reference evidence="29" key="1">
    <citation type="journal article" name="BMC Genomics">
        <title>Long-read sequencing and de novo genome assembly of marine medaka (Oryzias melastigma).</title>
        <authorList>
            <person name="Liang P."/>
            <person name="Saqib H.S.A."/>
            <person name="Ni X."/>
            <person name="Shen Y."/>
        </authorList>
    </citation>
    <scope>NUCLEOTIDE SEQUENCE</scope>
    <source>
        <strain evidence="29">Bigg-433</strain>
    </source>
</reference>
<keyword evidence="11 26" id="KW-0547">Nucleotide-binding</keyword>
<comment type="similarity">
    <text evidence="4 26">Belongs to the uridine kinase family.</text>
</comment>
<feature type="compositionally biased region" description="Polar residues" evidence="27">
    <location>
        <begin position="827"/>
        <end position="837"/>
    </location>
</feature>
<feature type="region of interest" description="Disordered" evidence="27">
    <location>
        <begin position="402"/>
        <end position="423"/>
    </location>
</feature>
<evidence type="ECO:0000313" key="30">
    <source>
        <dbReference type="Proteomes" id="UP000646548"/>
    </source>
</evidence>
<name>A0A834CJL8_ORYME</name>
<dbReference type="InterPro" id="IPR027417">
    <property type="entry name" value="P-loop_NTPase"/>
</dbReference>
<dbReference type="PANTHER" id="PTHR22979">
    <property type="entry name" value="ZINC FINGER PROTEIN-RELATED"/>
    <property type="match status" value="1"/>
</dbReference>
<dbReference type="NCBIfam" id="TIGR00235">
    <property type="entry name" value="udk"/>
    <property type="match status" value="1"/>
</dbReference>
<feature type="compositionally biased region" description="Low complexity" evidence="27">
    <location>
        <begin position="317"/>
        <end position="332"/>
    </location>
</feature>
<dbReference type="PROSITE" id="PS00028">
    <property type="entry name" value="ZINC_FINGER_C2H2_1"/>
    <property type="match status" value="4"/>
</dbReference>
<dbReference type="PANTHER" id="PTHR22979:SF3">
    <property type="entry name" value="ZINC FINGER PROTEIN 512B"/>
    <property type="match status" value="1"/>
</dbReference>
<evidence type="ECO:0000256" key="1">
    <source>
        <dbReference type="ARBA" id="ARBA00004123"/>
    </source>
</evidence>
<evidence type="ECO:0000256" key="2">
    <source>
        <dbReference type="ARBA" id="ARBA00004496"/>
    </source>
</evidence>
<dbReference type="CDD" id="cd02023">
    <property type="entry name" value="UMPK"/>
    <property type="match status" value="1"/>
</dbReference>
<feature type="compositionally biased region" description="Basic and acidic residues" evidence="27">
    <location>
        <begin position="40"/>
        <end position="65"/>
    </location>
</feature>
<dbReference type="UniPathway" id="UPA00574">
    <property type="reaction ID" value="UER00637"/>
</dbReference>
<evidence type="ECO:0000256" key="22">
    <source>
        <dbReference type="ARBA" id="ARBA00048909"/>
    </source>
</evidence>
<evidence type="ECO:0000256" key="6">
    <source>
        <dbReference type="ARBA" id="ARBA00022490"/>
    </source>
</evidence>
<comment type="subunit">
    <text evidence="24">Interacts with RNF19B.</text>
</comment>
<keyword evidence="20" id="KW-0539">Nucleus</keyword>
<dbReference type="GO" id="GO:0008270">
    <property type="term" value="F:zinc ion binding"/>
    <property type="evidence" value="ECO:0007669"/>
    <property type="project" value="UniProtKB-KW"/>
</dbReference>
<evidence type="ECO:0000256" key="11">
    <source>
        <dbReference type="ARBA" id="ARBA00022741"/>
    </source>
</evidence>
<dbReference type="PROSITE" id="PS50157">
    <property type="entry name" value="ZINC_FINGER_C2H2_2"/>
    <property type="match status" value="4"/>
</dbReference>
<evidence type="ECO:0000256" key="5">
    <source>
        <dbReference type="ARBA" id="ARBA00006991"/>
    </source>
</evidence>
<comment type="caution">
    <text evidence="29">The sequence shown here is derived from an EMBL/GenBank/DDBJ whole genome shotgun (WGS) entry which is preliminary data.</text>
</comment>
<comment type="pathway">
    <text evidence="3 26">Pyrimidine metabolism; UMP biosynthesis via salvage pathway; UMP from uridine: step 1/1.</text>
</comment>
<evidence type="ECO:0000256" key="26">
    <source>
        <dbReference type="RuleBase" id="RU003825"/>
    </source>
</evidence>
<dbReference type="SUPFAM" id="SSF53271">
    <property type="entry name" value="PRTase-like"/>
    <property type="match status" value="1"/>
</dbReference>
<evidence type="ECO:0000256" key="3">
    <source>
        <dbReference type="ARBA" id="ARBA00004690"/>
    </source>
</evidence>
<accession>A0A834CJL8</accession>
<keyword evidence="19" id="KW-0804">Transcription</keyword>
<dbReference type="GO" id="GO:0005634">
    <property type="term" value="C:nucleus"/>
    <property type="evidence" value="ECO:0007669"/>
    <property type="project" value="UniProtKB-SubCell"/>
</dbReference>
<dbReference type="PRINTS" id="PR00988">
    <property type="entry name" value="URIDINKINASE"/>
</dbReference>
<keyword evidence="14" id="KW-0862">Zinc</keyword>
<evidence type="ECO:0000256" key="16">
    <source>
        <dbReference type="ARBA" id="ARBA00022843"/>
    </source>
</evidence>
<feature type="compositionally biased region" description="Low complexity" evidence="27">
    <location>
        <begin position="213"/>
        <end position="250"/>
    </location>
</feature>
<dbReference type="NCBIfam" id="NF001097">
    <property type="entry name" value="PRK00129.1"/>
    <property type="match status" value="1"/>
</dbReference>
<dbReference type="FunFam" id="3.30.160.60:FF:000270">
    <property type="entry name" value="Zinc finger protein 512"/>
    <property type="match status" value="1"/>
</dbReference>
<dbReference type="InterPro" id="IPR006083">
    <property type="entry name" value="PRK/URK"/>
</dbReference>
<dbReference type="FunFam" id="3.30.160.60:FF:000177">
    <property type="entry name" value="Zinc finger protein 512"/>
    <property type="match status" value="1"/>
</dbReference>
<sequence>MESPSGPRIGKMSSLGLPRSRTKQLDSQEFVKTSPASENNSKHSLDFDDSADGKRKSRPKPEVQELRSIPAHLIVQWKEEFKRHSRVKCPRSGCWLEFPSIYGVKYHYQRCQGTPVTEKLSHSCPYCEATFATKVRLQKHKLWNHPDKGAKDPKEELPKLQKTHFKSNIKKRPMENSPPSPVFFKVKKTHEMSTPSYNGELAHQRSERKQHSHSQPPQQSEQVQSLHSQSQSQSTLSDAGGSESEGGSLPPSLPDEDPERMKHRRKQKTPKKFTGEQPSISGTFGLKGMAKVEEKLKAGRMKRQEGSGFNEEHQRRPSSSQSSKKEPALSSSGAVHDTQWQRTISERGEVVCPTCSIVTRKTIHGLKKHMEICQKLQDALKCQKCHKQFRSKAGLNYHTMAEHTTKPSGSEGQTSNENEERERLRRVLKQMGRIKCPTEGCSAHFSSLMGYQYHQQRCGREFSDEEQLAFLCQHCGKNYRSKAGRDYHVRTEHAPSITTVTATATNDRKDSLTDTNNNNGKDRVVSEDYPAPARKREQSEPERKDWQEKAPLLQPKEKEQVKVKEKEQSKEKAAQTPIQEEDFERTPSGRVRRRSAQVAVFHLQEIAEDELAKDWGTKRRIKDDLVPDSKRLNYTRPGLPSFSPELLESWKNQVKEKGFICCSNTNCEAVYSSVSGLKAHLANCSQGAGEMGKYTCLICQKEFSSESGVKYHISKTHSQNWFRTAAGHVVSGNKSKAEENNGIRAEVRNGATTGKKRGRKPKERLTVDTPPQIDIEALTQNTALTVAPPSGPAQSPALVPDCTDGNCQQSTVSVKRRLANMDIGEKTSVSNSGSTEGSLDRLLPTVGSGLSPRKRTTSQCKSEPPLLRTSKRTIYTAGRPPWYNEHGTQSKEAFVIGLCGGSASGKTTVARKIIEALDVPWVVLLSMDSFYKVLSPEEQIQAANSDYNFDHPDAFDFDLLTHTLRKLKQGKSVKIPVYDFTMHGRQKDWKTVYGASVIIFEGIMSFADKELLKLLDMKIFVETDSDIRLVRRLRRDITERGRDTEGVIKQYNKFVKPAFEQYIEPTMRLADIVVPRGGGNMVAIDLIVQHVHSQLEERELSVRAALASAHQAQPLPQTLSVLESTPQVRGMHTIIRNKETSRDEFIFYSKRLMRLLIERALSFLPSQVHIVQTPQGEDYEGRTFHGKRITGVSILRAGETMEPALRAVCKDVRIGKILIQTNQDTGEPELHYLRLPKDIGEDHVILMDCTVSTGAAAMMAVRVLLDHDVQEDKILLVSLLMAEMGVHSVAYAFPQVKIITTAVDKKVNDVFHIIPGIGNFGDRYFGTDAPPDWSDDDMDEPSY</sequence>
<keyword evidence="9" id="KW-0479">Metal-binding</keyword>
<proteinExistence type="inferred from homology"/>
<keyword evidence="18" id="KW-0238">DNA-binding</keyword>
<dbReference type="Pfam" id="PF14681">
    <property type="entry name" value="UPRTase"/>
    <property type="match status" value="1"/>
</dbReference>
<evidence type="ECO:0000256" key="7">
    <source>
        <dbReference type="ARBA" id="ARBA00022553"/>
    </source>
</evidence>
<dbReference type="GO" id="GO:0044206">
    <property type="term" value="P:UMP salvage"/>
    <property type="evidence" value="ECO:0007669"/>
    <property type="project" value="UniProtKB-UniPathway"/>
</dbReference>
<dbReference type="GO" id="GO:0005737">
    <property type="term" value="C:cytoplasm"/>
    <property type="evidence" value="ECO:0007669"/>
    <property type="project" value="UniProtKB-SubCell"/>
</dbReference>
<dbReference type="InterPro" id="IPR048408">
    <property type="entry name" value="ZNF512_C2HC"/>
</dbReference>
<dbReference type="Pfam" id="PF00485">
    <property type="entry name" value="PRK"/>
    <property type="match status" value="1"/>
</dbReference>
<feature type="domain" description="C2H2-type" evidence="28">
    <location>
        <begin position="380"/>
        <end position="408"/>
    </location>
</feature>
<evidence type="ECO:0000256" key="18">
    <source>
        <dbReference type="ARBA" id="ARBA00023125"/>
    </source>
</evidence>
<evidence type="ECO:0000256" key="24">
    <source>
        <dbReference type="ARBA" id="ARBA00065923"/>
    </source>
</evidence>
<keyword evidence="6" id="KW-0963">Cytoplasm</keyword>
<dbReference type="InterPro" id="IPR052274">
    <property type="entry name" value="Krueppel_C2H2_Zn-finger"/>
</dbReference>
<dbReference type="GO" id="GO:0005524">
    <property type="term" value="F:ATP binding"/>
    <property type="evidence" value="ECO:0007669"/>
    <property type="project" value="UniProtKB-KW"/>
</dbReference>
<evidence type="ECO:0000256" key="8">
    <source>
        <dbReference type="ARBA" id="ARBA00022679"/>
    </source>
</evidence>
<dbReference type="CDD" id="cd06223">
    <property type="entry name" value="PRTases_typeI"/>
    <property type="match status" value="1"/>
</dbReference>
<protein>
    <recommendedName>
        <fullName evidence="26">Uridine-cytidine kinase</fullName>
        <ecNumber evidence="26">2.7.1.48</ecNumber>
    </recommendedName>
</protein>
<dbReference type="FunFam" id="3.30.160.60:FF:000820">
    <property type="entry name" value="Zinc finger protein 512B"/>
    <property type="match status" value="1"/>
</dbReference>
<dbReference type="InterPro" id="IPR013087">
    <property type="entry name" value="Znf_C2H2_type"/>
</dbReference>
<feature type="compositionally biased region" description="Basic and acidic residues" evidence="27">
    <location>
        <begin position="534"/>
        <end position="548"/>
    </location>
</feature>
<gene>
    <name evidence="29" type="ORF">FQA47_011773</name>
</gene>
<dbReference type="Gene3D" id="3.40.50.300">
    <property type="entry name" value="P-loop containing nucleotide triphosphate hydrolases"/>
    <property type="match status" value="1"/>
</dbReference>
<dbReference type="GO" id="GO:0003677">
    <property type="term" value="F:DNA binding"/>
    <property type="evidence" value="ECO:0007669"/>
    <property type="project" value="UniProtKB-KW"/>
</dbReference>
<feature type="domain" description="C2H2-type" evidence="28">
    <location>
        <begin position="122"/>
        <end position="150"/>
    </location>
</feature>
<evidence type="ECO:0000256" key="21">
    <source>
        <dbReference type="ARBA" id="ARBA00047436"/>
    </source>
</evidence>
<dbReference type="UniPathway" id="UPA00579">
    <property type="reaction ID" value="UER00640"/>
</dbReference>
<dbReference type="EC" id="2.7.1.48" evidence="26"/>
<dbReference type="FunFam" id="3.40.50.2020:FF:000010">
    <property type="entry name" value="Uridine-cytidine kinase"/>
    <property type="match status" value="1"/>
</dbReference>
<comment type="subcellular location">
    <subcellularLocation>
        <location evidence="2">Cytoplasm</location>
    </subcellularLocation>
    <subcellularLocation>
        <location evidence="1">Nucleus</location>
    </subcellularLocation>
</comment>
<evidence type="ECO:0000256" key="9">
    <source>
        <dbReference type="ARBA" id="ARBA00022723"/>
    </source>
</evidence>
<feature type="compositionally biased region" description="Basic and acidic residues" evidence="27">
    <location>
        <begin position="555"/>
        <end position="573"/>
    </location>
</feature>
<dbReference type="InterPro" id="IPR000836">
    <property type="entry name" value="PRTase_dom"/>
</dbReference>
<dbReference type="Proteomes" id="UP000646548">
    <property type="component" value="Unassembled WGS sequence"/>
</dbReference>
<keyword evidence="10" id="KW-0677">Repeat</keyword>
<feature type="region of interest" description="Disordered" evidence="27">
    <location>
        <begin position="498"/>
        <end position="590"/>
    </location>
</feature>
<dbReference type="Gene3D" id="3.40.50.2020">
    <property type="match status" value="1"/>
</dbReference>
<dbReference type="SMART" id="SM00355">
    <property type="entry name" value="ZnF_C2H2"/>
    <property type="match status" value="7"/>
</dbReference>
<keyword evidence="12 25" id="KW-0863">Zinc-finger</keyword>
<comment type="catalytic activity">
    <reaction evidence="21 26">
        <text>cytidine + ATP = CMP + ADP + H(+)</text>
        <dbReference type="Rhea" id="RHEA:24674"/>
        <dbReference type="ChEBI" id="CHEBI:15378"/>
        <dbReference type="ChEBI" id="CHEBI:17562"/>
        <dbReference type="ChEBI" id="CHEBI:30616"/>
        <dbReference type="ChEBI" id="CHEBI:60377"/>
        <dbReference type="ChEBI" id="CHEBI:456216"/>
        <dbReference type="EC" id="2.7.1.48"/>
    </reaction>
</comment>
<keyword evidence="16" id="KW-0832">Ubl conjugation</keyword>
<evidence type="ECO:0000256" key="17">
    <source>
        <dbReference type="ARBA" id="ARBA00023015"/>
    </source>
</evidence>
<evidence type="ECO:0000256" key="20">
    <source>
        <dbReference type="ARBA" id="ARBA00023242"/>
    </source>
</evidence>
<dbReference type="FunFam" id="3.40.50.300:FF:000200">
    <property type="entry name" value="Uridine-cytidine kinase"/>
    <property type="match status" value="1"/>
</dbReference>
<feature type="compositionally biased region" description="Basic residues" evidence="27">
    <location>
        <begin position="261"/>
        <end position="271"/>
    </location>
</feature>
<evidence type="ECO:0000256" key="12">
    <source>
        <dbReference type="ARBA" id="ARBA00022771"/>
    </source>
</evidence>
<evidence type="ECO:0000256" key="27">
    <source>
        <dbReference type="SAM" id="MobiDB-lite"/>
    </source>
</evidence>